<evidence type="ECO:0000313" key="3">
    <source>
        <dbReference type="Proteomes" id="UP000247498"/>
    </source>
</evidence>
<dbReference type="InterPro" id="IPR036013">
    <property type="entry name" value="Band_7/SPFH_dom_sf"/>
</dbReference>
<dbReference type="Pfam" id="PF01145">
    <property type="entry name" value="Band_7"/>
    <property type="match status" value="1"/>
</dbReference>
<dbReference type="InParanoid" id="A0A2V0PG41"/>
<dbReference type="InterPro" id="IPR050710">
    <property type="entry name" value="Band7/mec-2_domain"/>
</dbReference>
<dbReference type="CDD" id="cd03407">
    <property type="entry name" value="SPFH_like_u4"/>
    <property type="match status" value="1"/>
</dbReference>
<gene>
    <name evidence="2" type="ORF">Rsub_11583</name>
</gene>
<dbReference type="Proteomes" id="UP000247498">
    <property type="component" value="Unassembled WGS sequence"/>
</dbReference>
<evidence type="ECO:0000313" key="2">
    <source>
        <dbReference type="EMBL" id="GBF98818.1"/>
    </source>
</evidence>
<keyword evidence="3" id="KW-1185">Reference proteome</keyword>
<dbReference type="STRING" id="307507.A0A2V0PG41"/>
<organism evidence="2 3">
    <name type="scientific">Raphidocelis subcapitata</name>
    <dbReference type="NCBI Taxonomy" id="307507"/>
    <lineage>
        <taxon>Eukaryota</taxon>
        <taxon>Viridiplantae</taxon>
        <taxon>Chlorophyta</taxon>
        <taxon>core chlorophytes</taxon>
        <taxon>Chlorophyceae</taxon>
        <taxon>CS clade</taxon>
        <taxon>Sphaeropleales</taxon>
        <taxon>Selenastraceae</taxon>
        <taxon>Raphidocelis</taxon>
    </lineage>
</organism>
<dbReference type="AlphaFoldDB" id="A0A2V0PG41"/>
<accession>A0A2V0PG41</accession>
<comment type="caution">
    <text evidence="2">The sequence shown here is derived from an EMBL/GenBank/DDBJ whole genome shotgun (WGS) entry which is preliminary data.</text>
</comment>
<dbReference type="PANTHER" id="PTHR43327">
    <property type="entry name" value="STOMATIN-LIKE PROTEIN 2, MITOCHONDRIAL"/>
    <property type="match status" value="1"/>
</dbReference>
<name>A0A2V0PG41_9CHLO</name>
<dbReference type="PANTHER" id="PTHR43327:SF10">
    <property type="entry name" value="STOMATIN-LIKE PROTEIN 2, MITOCHONDRIAL"/>
    <property type="match status" value="1"/>
</dbReference>
<proteinExistence type="predicted"/>
<evidence type="ECO:0000259" key="1">
    <source>
        <dbReference type="Pfam" id="PF01145"/>
    </source>
</evidence>
<feature type="domain" description="Band 7" evidence="1">
    <location>
        <begin position="81"/>
        <end position="148"/>
    </location>
</feature>
<reference evidence="2 3" key="1">
    <citation type="journal article" date="2018" name="Sci. Rep.">
        <title>Raphidocelis subcapitata (=Pseudokirchneriella subcapitata) provides an insight into genome evolution and environmental adaptations in the Sphaeropleales.</title>
        <authorList>
            <person name="Suzuki S."/>
            <person name="Yamaguchi H."/>
            <person name="Nakajima N."/>
            <person name="Kawachi M."/>
        </authorList>
    </citation>
    <scope>NUCLEOTIDE SEQUENCE [LARGE SCALE GENOMIC DNA]</scope>
    <source>
        <strain evidence="2 3">NIES-35</strain>
    </source>
</reference>
<dbReference type="OrthoDB" id="434619at2759"/>
<dbReference type="EMBL" id="BDRX01000136">
    <property type="protein sequence ID" value="GBF98818.1"/>
    <property type="molecule type" value="Genomic_DNA"/>
</dbReference>
<dbReference type="InterPro" id="IPR001107">
    <property type="entry name" value="Band_7"/>
</dbReference>
<dbReference type="Gene3D" id="3.30.479.30">
    <property type="entry name" value="Band 7 domain"/>
    <property type="match status" value="1"/>
</dbReference>
<protein>
    <recommendedName>
        <fullName evidence="1">Band 7 domain-containing protein</fullName>
    </recommendedName>
</protein>
<sequence length="266" mass="29030">MGNIHCCACIDSGTVGFVESCGSFKRVAHPGFNCINPLLCEEIAGYLSMRVQQLDVSVETKTKDNVFTTLVVSIQYQVVPESLYETKEEIAKDVQEELQQSMGAFGFEILQVLVTDVEPAIKVRDAMNEINAAQRLRQAAYERAEAEKVTRVKAAEAEAEARFLQGQGIARQRQAILNGLRDSVSDFVGEMHGVTNKEVLELLLVTQYFDAVKDIGLNSKASTLFMTHSPAAINQVAAQLRGAMTEAATEGAAAAKARPAEQRMGR</sequence>
<dbReference type="SUPFAM" id="SSF117892">
    <property type="entry name" value="Band 7/SPFH domain"/>
    <property type="match status" value="1"/>
</dbReference>